<keyword evidence="2" id="KW-1185">Reference proteome</keyword>
<dbReference type="Proteomes" id="UP001283361">
    <property type="component" value="Unassembled WGS sequence"/>
</dbReference>
<name>A0AAE1CS74_9GAST</name>
<sequence length="132" mass="14794">MGLESAHITIEHQQRAVLDRDGIVFISMDLGSTECLESVGSISPVSNSRIFICQLLQSSDQQSHFYLKALNTSCMHDTAGEVRRKFNIHTASTTTIIYTLYAKNSRTSLDGHRVRVESRDAGSTRYRRITGE</sequence>
<reference evidence="1" key="1">
    <citation type="journal article" date="2023" name="G3 (Bethesda)">
        <title>A reference genome for the long-term kleptoplast-retaining sea slug Elysia crispata morphotype clarki.</title>
        <authorList>
            <person name="Eastman K.E."/>
            <person name="Pendleton A.L."/>
            <person name="Shaikh M.A."/>
            <person name="Suttiyut T."/>
            <person name="Ogas R."/>
            <person name="Tomko P."/>
            <person name="Gavelis G."/>
            <person name="Widhalm J.R."/>
            <person name="Wisecaver J.H."/>
        </authorList>
    </citation>
    <scope>NUCLEOTIDE SEQUENCE</scope>
    <source>
        <strain evidence="1">ECLA1</strain>
    </source>
</reference>
<dbReference type="AlphaFoldDB" id="A0AAE1CS74"/>
<evidence type="ECO:0000313" key="2">
    <source>
        <dbReference type="Proteomes" id="UP001283361"/>
    </source>
</evidence>
<evidence type="ECO:0000313" key="1">
    <source>
        <dbReference type="EMBL" id="KAK3731948.1"/>
    </source>
</evidence>
<organism evidence="1 2">
    <name type="scientific">Elysia crispata</name>
    <name type="common">lettuce slug</name>
    <dbReference type="NCBI Taxonomy" id="231223"/>
    <lineage>
        <taxon>Eukaryota</taxon>
        <taxon>Metazoa</taxon>
        <taxon>Spiralia</taxon>
        <taxon>Lophotrochozoa</taxon>
        <taxon>Mollusca</taxon>
        <taxon>Gastropoda</taxon>
        <taxon>Heterobranchia</taxon>
        <taxon>Euthyneura</taxon>
        <taxon>Panpulmonata</taxon>
        <taxon>Sacoglossa</taxon>
        <taxon>Placobranchoidea</taxon>
        <taxon>Plakobranchidae</taxon>
        <taxon>Elysia</taxon>
    </lineage>
</organism>
<gene>
    <name evidence="1" type="ORF">RRG08_045007</name>
</gene>
<protein>
    <submittedName>
        <fullName evidence="1">Uncharacterized protein</fullName>
    </submittedName>
</protein>
<dbReference type="EMBL" id="JAWDGP010006982">
    <property type="protein sequence ID" value="KAK3731948.1"/>
    <property type="molecule type" value="Genomic_DNA"/>
</dbReference>
<accession>A0AAE1CS74</accession>
<proteinExistence type="predicted"/>
<comment type="caution">
    <text evidence="1">The sequence shown here is derived from an EMBL/GenBank/DDBJ whole genome shotgun (WGS) entry which is preliminary data.</text>
</comment>